<comment type="caution">
    <text evidence="3">The sequence shown here is derived from an EMBL/GenBank/DDBJ whole genome shotgun (WGS) entry which is preliminary data.</text>
</comment>
<gene>
    <name evidence="3" type="ORF">DFR52_11046</name>
</gene>
<evidence type="ECO:0000313" key="3">
    <source>
        <dbReference type="EMBL" id="PWV95517.1"/>
    </source>
</evidence>
<sequence>MVAGFTAVMPSLVSQVLFITGNELIGSSRTGIFINLVPIFATILSVMILGERMQVYHVVALGLVLVLVLVLVLGGIWWAERGG</sequence>
<proteinExistence type="predicted"/>
<name>A0A317PGA5_9HYPH</name>
<dbReference type="EMBL" id="QGTR01000010">
    <property type="protein sequence ID" value="PWV95517.1"/>
    <property type="molecule type" value="Genomic_DNA"/>
</dbReference>
<dbReference type="Pfam" id="PF00892">
    <property type="entry name" value="EamA"/>
    <property type="match status" value="1"/>
</dbReference>
<dbReference type="AlphaFoldDB" id="A0A317PGA5"/>
<keyword evidence="1" id="KW-0472">Membrane</keyword>
<dbReference type="InterPro" id="IPR000620">
    <property type="entry name" value="EamA_dom"/>
</dbReference>
<reference evidence="3 4" key="1">
    <citation type="submission" date="2018-05" db="EMBL/GenBank/DDBJ databases">
        <title>Genomic Encyclopedia of Type Strains, Phase IV (KMG-IV): sequencing the most valuable type-strain genomes for metagenomic binning, comparative biology and taxonomic classification.</title>
        <authorList>
            <person name="Goeker M."/>
        </authorList>
    </citation>
    <scope>NUCLEOTIDE SEQUENCE [LARGE SCALE GENOMIC DNA]</scope>
    <source>
        <strain evidence="3 4">DSM 16791</strain>
    </source>
</reference>
<feature type="domain" description="EamA" evidence="2">
    <location>
        <begin position="4"/>
        <end position="72"/>
    </location>
</feature>
<keyword evidence="1" id="KW-0812">Transmembrane</keyword>
<evidence type="ECO:0000256" key="1">
    <source>
        <dbReference type="SAM" id="Phobius"/>
    </source>
</evidence>
<protein>
    <submittedName>
        <fullName evidence="3">EamA-like transporter family protein</fullName>
    </submittedName>
</protein>
<dbReference type="GO" id="GO:0016020">
    <property type="term" value="C:membrane"/>
    <property type="evidence" value="ECO:0007669"/>
    <property type="project" value="InterPro"/>
</dbReference>
<evidence type="ECO:0000313" key="4">
    <source>
        <dbReference type="Proteomes" id="UP000246352"/>
    </source>
</evidence>
<organism evidence="3 4">
    <name type="scientific">Hoeflea marina</name>
    <dbReference type="NCBI Taxonomy" id="274592"/>
    <lineage>
        <taxon>Bacteria</taxon>
        <taxon>Pseudomonadati</taxon>
        <taxon>Pseudomonadota</taxon>
        <taxon>Alphaproteobacteria</taxon>
        <taxon>Hyphomicrobiales</taxon>
        <taxon>Rhizobiaceae</taxon>
        <taxon>Hoeflea</taxon>
    </lineage>
</organism>
<dbReference type="Proteomes" id="UP000246352">
    <property type="component" value="Unassembled WGS sequence"/>
</dbReference>
<dbReference type="SUPFAM" id="SSF103481">
    <property type="entry name" value="Multidrug resistance efflux transporter EmrE"/>
    <property type="match status" value="1"/>
</dbReference>
<keyword evidence="4" id="KW-1185">Reference proteome</keyword>
<feature type="transmembrane region" description="Helical" evidence="1">
    <location>
        <begin position="30"/>
        <end position="49"/>
    </location>
</feature>
<dbReference type="InterPro" id="IPR037185">
    <property type="entry name" value="EmrE-like"/>
</dbReference>
<keyword evidence="1" id="KW-1133">Transmembrane helix</keyword>
<accession>A0A317PGA5</accession>
<feature type="transmembrane region" description="Helical" evidence="1">
    <location>
        <begin position="56"/>
        <end position="79"/>
    </location>
</feature>
<evidence type="ECO:0000259" key="2">
    <source>
        <dbReference type="Pfam" id="PF00892"/>
    </source>
</evidence>